<comment type="caution">
    <text evidence="1">The sequence shown here is derived from an EMBL/GenBank/DDBJ whole genome shotgun (WGS) entry which is preliminary data.</text>
</comment>
<evidence type="ECO:0000313" key="2">
    <source>
        <dbReference type="Proteomes" id="UP000789405"/>
    </source>
</evidence>
<name>A0A9N9K7K1_9GLOM</name>
<reference evidence="1" key="1">
    <citation type="submission" date="2021-06" db="EMBL/GenBank/DDBJ databases">
        <authorList>
            <person name="Kallberg Y."/>
            <person name="Tangrot J."/>
            <person name="Rosling A."/>
        </authorList>
    </citation>
    <scope>NUCLEOTIDE SEQUENCE</scope>
    <source>
        <strain evidence="1">MA453B</strain>
    </source>
</reference>
<accession>A0A9N9K7K1</accession>
<dbReference type="GO" id="GO:0003677">
    <property type="term" value="F:DNA binding"/>
    <property type="evidence" value="ECO:0007669"/>
    <property type="project" value="InterPro"/>
</dbReference>
<feature type="non-terminal residue" evidence="1">
    <location>
        <position position="1"/>
    </location>
</feature>
<dbReference type="SUPFAM" id="SSF56349">
    <property type="entry name" value="DNA breaking-rejoining enzymes"/>
    <property type="match status" value="1"/>
</dbReference>
<sequence>SDYPPRAIRKPEAMQKQLVGIKGSSLRLVRELLKRVAYLKDRSISDEYRSNISCLIETVKKDSKDIYMSSSRIRRIMAQKRTEAKWPRNSLLVLVVKNELCNLKDSDIVKKDRKLWIRVIKSKTDQLRWDKFIPIKRLAGEMYP</sequence>
<dbReference type="EMBL" id="CAJVPY010052130">
    <property type="protein sequence ID" value="CAG8815109.1"/>
    <property type="molecule type" value="Genomic_DNA"/>
</dbReference>
<gene>
    <name evidence="1" type="ORF">DERYTH_LOCUS26064</name>
</gene>
<proteinExistence type="predicted"/>
<organism evidence="1 2">
    <name type="scientific">Dentiscutata erythropus</name>
    <dbReference type="NCBI Taxonomy" id="1348616"/>
    <lineage>
        <taxon>Eukaryota</taxon>
        <taxon>Fungi</taxon>
        <taxon>Fungi incertae sedis</taxon>
        <taxon>Mucoromycota</taxon>
        <taxon>Glomeromycotina</taxon>
        <taxon>Glomeromycetes</taxon>
        <taxon>Diversisporales</taxon>
        <taxon>Gigasporaceae</taxon>
        <taxon>Dentiscutata</taxon>
    </lineage>
</organism>
<keyword evidence="2" id="KW-1185">Reference proteome</keyword>
<dbReference type="Proteomes" id="UP000789405">
    <property type="component" value="Unassembled WGS sequence"/>
</dbReference>
<protein>
    <submittedName>
        <fullName evidence="1">4335_t:CDS:1</fullName>
    </submittedName>
</protein>
<feature type="non-terminal residue" evidence="1">
    <location>
        <position position="144"/>
    </location>
</feature>
<dbReference type="AlphaFoldDB" id="A0A9N9K7K1"/>
<evidence type="ECO:0000313" key="1">
    <source>
        <dbReference type="EMBL" id="CAG8815109.1"/>
    </source>
</evidence>
<dbReference type="InterPro" id="IPR011010">
    <property type="entry name" value="DNA_brk_join_enz"/>
</dbReference>